<reference evidence="3" key="1">
    <citation type="journal article" date="2019" name="Int. J. Syst. Evol. Microbiol.">
        <title>The Global Catalogue of Microorganisms (GCM) 10K type strain sequencing project: providing services to taxonomists for standard genome sequencing and annotation.</title>
        <authorList>
            <consortium name="The Broad Institute Genomics Platform"/>
            <consortium name="The Broad Institute Genome Sequencing Center for Infectious Disease"/>
            <person name="Wu L."/>
            <person name="Ma J."/>
        </authorList>
    </citation>
    <scope>NUCLEOTIDE SEQUENCE [LARGE SCALE GENOMIC DNA]</scope>
    <source>
        <strain evidence="3">CGMCC 1.12859</strain>
    </source>
</reference>
<organism evidence="2 3">
    <name type="scientific">Kitasatospora paranensis</name>
    <dbReference type="NCBI Taxonomy" id="258053"/>
    <lineage>
        <taxon>Bacteria</taxon>
        <taxon>Bacillati</taxon>
        <taxon>Actinomycetota</taxon>
        <taxon>Actinomycetes</taxon>
        <taxon>Kitasatosporales</taxon>
        <taxon>Streptomycetaceae</taxon>
        <taxon>Kitasatospora</taxon>
    </lineage>
</organism>
<dbReference type="Gene3D" id="3.40.1580.10">
    <property type="entry name" value="SMI1/KNR4-like"/>
    <property type="match status" value="1"/>
</dbReference>
<dbReference type="InterPro" id="IPR051873">
    <property type="entry name" value="KNR4/SMI1_regulator"/>
</dbReference>
<comment type="caution">
    <text evidence="2">The sequence shown here is derived from an EMBL/GenBank/DDBJ whole genome shotgun (WGS) entry which is preliminary data.</text>
</comment>
<dbReference type="InterPro" id="IPR037883">
    <property type="entry name" value="Knr4/Smi1-like_sf"/>
</dbReference>
<sequence length="358" mass="38035">MAELFATVAAGNRSEVAGAARSLLDLGPAHHAEVRRALDGALLRGVPVAFLRRPLTAHHPGFVAHAVALALGTLLLDPDAFLARRGEENCYDVPAAVSAAGGEYHTDLAAALWLLVEDQGRPPVLRWRAAARLALLGATERAAAERALLDLGVPDPQAGPPPLAPDEGRDAALRAAVADAWRRIEEYLAGHAPAVLDGLAGPADEAEIAEAEEALGWPLPVDFTASCRIHRAVALPGGPADGVDHADLAVLAERRDEEVEEGGWDSAEADDAIRRDWGWRPGWIPLTYDLDGSITALDLDPGRTGTVGQVIHADQGFPDHVVADGWLRVLADFAAALEAGCYRYDPARGELHRRDERP</sequence>
<name>A0ABW2G745_9ACTN</name>
<evidence type="ECO:0000313" key="2">
    <source>
        <dbReference type="EMBL" id="MFC7184590.1"/>
    </source>
</evidence>
<dbReference type="RefSeq" id="WP_345707747.1">
    <property type="nucleotide sequence ID" value="NZ_BAABKV010000001.1"/>
</dbReference>
<dbReference type="SMART" id="SM00860">
    <property type="entry name" value="SMI1_KNR4"/>
    <property type="match status" value="1"/>
</dbReference>
<gene>
    <name evidence="2" type="ORF">ACFQMG_34075</name>
</gene>
<proteinExistence type="predicted"/>
<dbReference type="Pfam" id="PF09346">
    <property type="entry name" value="SMI1_KNR4"/>
    <property type="match status" value="1"/>
</dbReference>
<evidence type="ECO:0000259" key="1">
    <source>
        <dbReference type="SMART" id="SM00860"/>
    </source>
</evidence>
<protein>
    <submittedName>
        <fullName evidence="2">SMI1/KNR4 family protein</fullName>
    </submittedName>
</protein>
<dbReference type="PANTHER" id="PTHR47432:SF1">
    <property type="entry name" value="CELL WALL ASSEMBLY REGULATOR SMI1"/>
    <property type="match status" value="1"/>
</dbReference>
<dbReference type="SUPFAM" id="SSF160631">
    <property type="entry name" value="SMI1/KNR4-like"/>
    <property type="match status" value="1"/>
</dbReference>
<dbReference type="Proteomes" id="UP001596435">
    <property type="component" value="Unassembled WGS sequence"/>
</dbReference>
<keyword evidence="3" id="KW-1185">Reference proteome</keyword>
<feature type="domain" description="Knr4/Smi1-like" evidence="1">
    <location>
        <begin position="202"/>
        <end position="336"/>
    </location>
</feature>
<dbReference type="EMBL" id="JBHTAJ010000109">
    <property type="protein sequence ID" value="MFC7184590.1"/>
    <property type="molecule type" value="Genomic_DNA"/>
</dbReference>
<accession>A0ABW2G745</accession>
<dbReference type="InterPro" id="IPR018958">
    <property type="entry name" value="Knr4/Smi1-like_dom"/>
</dbReference>
<dbReference type="PANTHER" id="PTHR47432">
    <property type="entry name" value="CELL WALL ASSEMBLY REGULATOR SMI1"/>
    <property type="match status" value="1"/>
</dbReference>
<evidence type="ECO:0000313" key="3">
    <source>
        <dbReference type="Proteomes" id="UP001596435"/>
    </source>
</evidence>